<keyword evidence="1" id="KW-0732">Signal</keyword>
<evidence type="ECO:0000313" key="3">
    <source>
        <dbReference type="Proteomes" id="UP000061135"/>
    </source>
</evidence>
<dbReference type="EMBL" id="CP007501">
    <property type="protein sequence ID" value="AKD25156.1"/>
    <property type="molecule type" value="Genomic_DNA"/>
</dbReference>
<dbReference type="RefSeq" id="WP_046330004.1">
    <property type="nucleotide sequence ID" value="NZ_CP007501.1"/>
</dbReference>
<dbReference type="HOGENOM" id="CLU_1843298_0_0_4"/>
<dbReference type="Proteomes" id="UP000061135">
    <property type="component" value="Chromosome"/>
</dbReference>
<proteinExistence type="predicted"/>
<evidence type="ECO:0000256" key="1">
    <source>
        <dbReference type="SAM" id="SignalP"/>
    </source>
</evidence>
<evidence type="ECO:0008006" key="4">
    <source>
        <dbReference type="Google" id="ProtNLM"/>
    </source>
</evidence>
<feature type="chain" id="PRO_5002417005" description="Lipoprotein" evidence="1">
    <location>
        <begin position="26"/>
        <end position="139"/>
    </location>
</feature>
<reference evidence="2 3" key="1">
    <citation type="submission" date="2014-03" db="EMBL/GenBank/DDBJ databases">
        <title>Genome of Polynucleobacter strain MWH-MoK4.</title>
        <authorList>
            <person name="Hahn M.W."/>
        </authorList>
    </citation>
    <scope>NUCLEOTIDE SEQUENCE [LARGE SCALE GENOMIC DNA]</scope>
    <source>
        <strain evidence="2 3">MWH-MoK4</strain>
    </source>
</reference>
<dbReference type="AlphaFoldDB" id="A0A0E3ZLW7"/>
<keyword evidence="3" id="KW-1185">Reference proteome</keyword>
<organism evidence="2 3">
    <name type="scientific">Polynucleobacter duraquae</name>
    <dbReference type="NCBI Taxonomy" id="1835254"/>
    <lineage>
        <taxon>Bacteria</taxon>
        <taxon>Pseudomonadati</taxon>
        <taxon>Pseudomonadota</taxon>
        <taxon>Betaproteobacteria</taxon>
        <taxon>Burkholderiales</taxon>
        <taxon>Burkholderiaceae</taxon>
        <taxon>Polynucleobacter</taxon>
    </lineage>
</organism>
<dbReference type="PATRIC" id="fig|576611.7.peg.834"/>
<dbReference type="STRING" id="1835254.CL55_00008230"/>
<name>A0A0E3ZLW7_9BURK</name>
<feature type="signal peptide" evidence="1">
    <location>
        <begin position="1"/>
        <end position="25"/>
    </location>
</feature>
<accession>A0A0E3ZLW7</accession>
<dbReference type="PROSITE" id="PS51257">
    <property type="entry name" value="PROKAR_LIPOPROTEIN"/>
    <property type="match status" value="1"/>
</dbReference>
<sequence>MFSKITKKAIQISLLILIGSLVACAGTSSKTNQLSLGMSKSDAIAAMGDPITSRAVDGTEYLVYKLTPGTGVGKGVGCAFIGFATFGAAYAIDDDCTGGKPFEFFLQFKDSKLVSYGRVGDFDSTKNPTININKKVIAQ</sequence>
<gene>
    <name evidence="2" type="ORF">CL55_00008230</name>
</gene>
<protein>
    <recommendedName>
        <fullName evidence="4">Lipoprotein</fullName>
    </recommendedName>
</protein>
<dbReference type="KEGG" id="pdq:CL55_00008230"/>
<dbReference type="OrthoDB" id="9157707at2"/>
<evidence type="ECO:0000313" key="2">
    <source>
        <dbReference type="EMBL" id="AKD25156.1"/>
    </source>
</evidence>